<evidence type="ECO:0000313" key="3">
    <source>
        <dbReference type="EMBL" id="UUY04612.1"/>
    </source>
</evidence>
<dbReference type="EMBL" id="CP088295">
    <property type="protein sequence ID" value="UUY04612.1"/>
    <property type="molecule type" value="Genomic_DNA"/>
</dbReference>
<keyword evidence="1" id="KW-0378">Hydrolase</keyword>
<dbReference type="InterPro" id="IPR023365">
    <property type="entry name" value="Sortase_dom-sf"/>
</dbReference>
<dbReference type="InterPro" id="IPR042003">
    <property type="entry name" value="Sortase_E"/>
</dbReference>
<dbReference type="Proteomes" id="UP001058860">
    <property type="component" value="Chromosome"/>
</dbReference>
<evidence type="ECO:0000256" key="1">
    <source>
        <dbReference type="ARBA" id="ARBA00022801"/>
    </source>
</evidence>
<dbReference type="SUPFAM" id="SSF63817">
    <property type="entry name" value="Sortase"/>
    <property type="match status" value="1"/>
</dbReference>
<gene>
    <name evidence="3" type="ORF">LRS13_03495</name>
</gene>
<protein>
    <submittedName>
        <fullName evidence="3">Class E sortase</fullName>
    </submittedName>
</protein>
<dbReference type="RefSeq" id="WP_353865087.1">
    <property type="nucleotide sequence ID" value="NZ_CP088295.1"/>
</dbReference>
<name>A0ABY5PJT5_9ACTN</name>
<feature type="region of interest" description="Disordered" evidence="2">
    <location>
        <begin position="222"/>
        <end position="257"/>
    </location>
</feature>
<proteinExistence type="predicted"/>
<keyword evidence="4" id="KW-1185">Reference proteome</keyword>
<dbReference type="Gene3D" id="2.40.260.10">
    <property type="entry name" value="Sortase"/>
    <property type="match status" value="1"/>
</dbReference>
<organism evidence="3 4">
    <name type="scientific">Svornostia abyssi</name>
    <dbReference type="NCBI Taxonomy" id="2898438"/>
    <lineage>
        <taxon>Bacteria</taxon>
        <taxon>Bacillati</taxon>
        <taxon>Actinomycetota</taxon>
        <taxon>Thermoleophilia</taxon>
        <taxon>Solirubrobacterales</taxon>
        <taxon>Baekduiaceae</taxon>
        <taxon>Svornostia</taxon>
    </lineage>
</organism>
<evidence type="ECO:0000256" key="2">
    <source>
        <dbReference type="SAM" id="MobiDB-lite"/>
    </source>
</evidence>
<dbReference type="CDD" id="cd05830">
    <property type="entry name" value="Sortase_E"/>
    <property type="match status" value="1"/>
</dbReference>
<dbReference type="InterPro" id="IPR005754">
    <property type="entry name" value="Sortase"/>
</dbReference>
<reference evidence="4" key="1">
    <citation type="submission" date="2021-11" db="EMBL/GenBank/DDBJ databases">
        <title>Cultivation dependent microbiological survey of springs from the worlds oldest radium mine currently devoted to the extraction of radon-saturated water.</title>
        <authorList>
            <person name="Kapinusova G."/>
            <person name="Smrhova T."/>
            <person name="Strejcek M."/>
            <person name="Suman J."/>
            <person name="Jani K."/>
            <person name="Pajer P."/>
            <person name="Uhlik O."/>
        </authorList>
    </citation>
    <scope>NUCLEOTIDE SEQUENCE [LARGE SCALE GENOMIC DNA]</scope>
    <source>
        <strain evidence="4">J379</strain>
    </source>
</reference>
<accession>A0ABY5PJT5</accession>
<dbReference type="NCBIfam" id="TIGR01076">
    <property type="entry name" value="sortase_fam"/>
    <property type="match status" value="1"/>
</dbReference>
<dbReference type="Pfam" id="PF04203">
    <property type="entry name" value="Sortase"/>
    <property type="match status" value="1"/>
</dbReference>
<sequence length="257" mass="27521">MTTREMLHQLGTVLVIAGVLLVADAIATIVWQEPISAIYNGVTQDALAGDLEQLEQARPSVVETKALEKLESTTRRMAFLGRSLRREADPGDAIGRITAKTGKIDSVIVEGTDPAELRKGPGLYESTVYPGVGGTTAIAGHRTTYGAPFRHIDKMNPGDRIVVEMPYGRFVYRVQQRKIVPPTAVEVVKNVGYDRLVLTACHPLYSAAQRVVVFARQISAAPRGSARGGADTPVPGQKARRLKDAGLSPDAPTGSAP</sequence>
<evidence type="ECO:0000313" key="4">
    <source>
        <dbReference type="Proteomes" id="UP001058860"/>
    </source>
</evidence>